<protein>
    <recommendedName>
        <fullName evidence="1">Copper amine oxidase-like N-terminal domain-containing protein</fullName>
    </recommendedName>
</protein>
<dbReference type="AlphaFoldDB" id="A0A6N8ER12"/>
<dbReference type="RefSeq" id="WP_155619719.1">
    <property type="nucleotide sequence ID" value="NZ_CP086393.1"/>
</dbReference>
<sequence>MRKLLIAGIGIFLLFVVSGCALPEKKVNEESVARTNMNQVQILPYGEESEEPYIIYDDGSKEMLNQGYIGLFINGSIIKNANVTTVNDRMFVPLAVIAEHLGAQLEWNDKEGTATLEDEENKVEVVVGNKSVKLNGQEVQLDAAPERLHKDLFVPISFVTQVLKGNVHYYDGTDADALRIVERMPHVMISRYPENAAKLSQEEAVNKAREQLIAAFEKRYGTYTPLEENVKVEQDDDESRLQKTIANLTVKMENDRYYVLPVVYDFWVDKYTGDVYTYYNGLIMDISEFDPNDKNALAFPG</sequence>
<accession>A0A6N8ER12</accession>
<dbReference type="SUPFAM" id="SSF55383">
    <property type="entry name" value="Copper amine oxidase, domain N"/>
    <property type="match status" value="1"/>
</dbReference>
<dbReference type="Proteomes" id="UP000442469">
    <property type="component" value="Unassembled WGS sequence"/>
</dbReference>
<evidence type="ECO:0000313" key="2">
    <source>
        <dbReference type="EMBL" id="MUG22349.1"/>
    </source>
</evidence>
<dbReference type="PROSITE" id="PS51257">
    <property type="entry name" value="PROKAR_LIPOPROTEIN"/>
    <property type="match status" value="1"/>
</dbReference>
<dbReference type="EMBL" id="WNZZ01000004">
    <property type="protein sequence ID" value="MUG22349.1"/>
    <property type="molecule type" value="Genomic_DNA"/>
</dbReference>
<comment type="caution">
    <text evidence="2">The sequence shown here is derived from an EMBL/GenBank/DDBJ whole genome shotgun (WGS) entry which is preliminary data.</text>
</comment>
<reference evidence="2 3" key="1">
    <citation type="submission" date="2019-11" db="EMBL/GenBank/DDBJ databases">
        <title>Draft genome sequences of five Paenibacillus species of dairy origin.</title>
        <authorList>
            <person name="Olajide A.M."/>
            <person name="Chen S."/>
            <person name="Lapointe G."/>
        </authorList>
    </citation>
    <scope>NUCLEOTIDE SEQUENCE [LARGE SCALE GENOMIC DNA]</scope>
    <source>
        <strain evidence="2 3">3CT49</strain>
    </source>
</reference>
<evidence type="ECO:0000313" key="3">
    <source>
        <dbReference type="Proteomes" id="UP000442469"/>
    </source>
</evidence>
<evidence type="ECO:0000259" key="1">
    <source>
        <dbReference type="Pfam" id="PF07833"/>
    </source>
</evidence>
<dbReference type="InterPro" id="IPR012854">
    <property type="entry name" value="Cu_amine_oxidase-like_N"/>
</dbReference>
<name>A0A6N8ER12_PAEMA</name>
<organism evidence="2 3">
    <name type="scientific">Paenibacillus macerans</name>
    <name type="common">Bacillus macerans</name>
    <dbReference type="NCBI Taxonomy" id="44252"/>
    <lineage>
        <taxon>Bacteria</taxon>
        <taxon>Bacillati</taxon>
        <taxon>Bacillota</taxon>
        <taxon>Bacilli</taxon>
        <taxon>Bacillales</taxon>
        <taxon>Paenibacillaceae</taxon>
        <taxon>Paenibacillus</taxon>
    </lineage>
</organism>
<feature type="domain" description="Copper amine oxidase-like N-terminal" evidence="1">
    <location>
        <begin position="74"/>
        <end position="172"/>
    </location>
</feature>
<proteinExistence type="predicted"/>
<gene>
    <name evidence="2" type="ORF">GNQ08_07965</name>
</gene>
<dbReference type="Pfam" id="PF07833">
    <property type="entry name" value="Cu_amine_oxidN1"/>
    <property type="match status" value="1"/>
</dbReference>
<dbReference type="InterPro" id="IPR036582">
    <property type="entry name" value="Mao_N_sf"/>
</dbReference>
<dbReference type="Gene3D" id="3.30.457.10">
    <property type="entry name" value="Copper amine oxidase-like, N-terminal domain"/>
    <property type="match status" value="1"/>
</dbReference>